<evidence type="ECO:0000313" key="2">
    <source>
        <dbReference type="Proteomes" id="UP001054945"/>
    </source>
</evidence>
<evidence type="ECO:0000313" key="1">
    <source>
        <dbReference type="EMBL" id="GIY92169.1"/>
    </source>
</evidence>
<name>A0AAV4XC43_CAEEX</name>
<sequence length="140" mass="16049">MSAIYGQRISKEFAHSVYPWNIRVNFKQYIPQSKSNSFRLSVNAASRNRWVAKPPSTNLYSTSDINLIHTLPSPALELKFETFGDGWVGKQFTPAHPLLRFSGLLDSFRPENAGRTPFNRRHRNPAIYGQRISKEFAHSI</sequence>
<dbReference type="EMBL" id="BPLR01000108">
    <property type="protein sequence ID" value="GIY92169.1"/>
    <property type="molecule type" value="Genomic_DNA"/>
</dbReference>
<comment type="caution">
    <text evidence="1">The sequence shown here is derived from an EMBL/GenBank/DDBJ whole genome shotgun (WGS) entry which is preliminary data.</text>
</comment>
<proteinExistence type="predicted"/>
<dbReference type="Proteomes" id="UP001054945">
    <property type="component" value="Unassembled WGS sequence"/>
</dbReference>
<dbReference type="AlphaFoldDB" id="A0AAV4XC43"/>
<gene>
    <name evidence="1" type="ORF">CEXT_162221</name>
</gene>
<accession>A0AAV4XC43</accession>
<keyword evidence="2" id="KW-1185">Reference proteome</keyword>
<organism evidence="1 2">
    <name type="scientific">Caerostris extrusa</name>
    <name type="common">Bark spider</name>
    <name type="synonym">Caerostris bankana</name>
    <dbReference type="NCBI Taxonomy" id="172846"/>
    <lineage>
        <taxon>Eukaryota</taxon>
        <taxon>Metazoa</taxon>
        <taxon>Ecdysozoa</taxon>
        <taxon>Arthropoda</taxon>
        <taxon>Chelicerata</taxon>
        <taxon>Arachnida</taxon>
        <taxon>Araneae</taxon>
        <taxon>Araneomorphae</taxon>
        <taxon>Entelegynae</taxon>
        <taxon>Araneoidea</taxon>
        <taxon>Araneidae</taxon>
        <taxon>Caerostris</taxon>
    </lineage>
</organism>
<protein>
    <recommendedName>
        <fullName evidence="3">Ribosomal protein L5</fullName>
    </recommendedName>
</protein>
<reference evidence="1 2" key="1">
    <citation type="submission" date="2021-06" db="EMBL/GenBank/DDBJ databases">
        <title>Caerostris extrusa draft genome.</title>
        <authorList>
            <person name="Kono N."/>
            <person name="Arakawa K."/>
        </authorList>
    </citation>
    <scope>NUCLEOTIDE SEQUENCE [LARGE SCALE GENOMIC DNA]</scope>
</reference>
<evidence type="ECO:0008006" key="3">
    <source>
        <dbReference type="Google" id="ProtNLM"/>
    </source>
</evidence>